<sequence length="156" mass="16506">MAAQNPTMQNGPTKMESVHRVAQLPIVESTVNMCYNIYDKVKESSSLVNSVLVTAEGKVKQAAESAQPLAAKLDGPIKKVDSLLCTSLDFVEEKVPCIKLPPGEMYENTKNAISNKVEPAINAATAIAAQGAQKVATFAANYAHANQSDGKSKGGE</sequence>
<evidence type="ECO:0000256" key="1">
    <source>
        <dbReference type="ARBA" id="ARBA00004502"/>
    </source>
</evidence>
<keyword evidence="3" id="KW-0551">Lipid droplet</keyword>
<evidence type="ECO:0000313" key="4">
    <source>
        <dbReference type="EMBL" id="JAI52830.1"/>
    </source>
</evidence>
<dbReference type="GO" id="GO:0010890">
    <property type="term" value="P:positive regulation of triglyceride storage"/>
    <property type="evidence" value="ECO:0007669"/>
    <property type="project" value="TreeGrafter"/>
</dbReference>
<comment type="subcellular location">
    <subcellularLocation>
        <location evidence="1">Lipid droplet</location>
    </subcellularLocation>
</comment>
<evidence type="ECO:0000256" key="2">
    <source>
        <dbReference type="ARBA" id="ARBA00006311"/>
    </source>
</evidence>
<dbReference type="GO" id="GO:0019915">
    <property type="term" value="P:lipid storage"/>
    <property type="evidence" value="ECO:0007669"/>
    <property type="project" value="TreeGrafter"/>
</dbReference>
<dbReference type="AlphaFoldDB" id="A0A0P4VMD3"/>
<dbReference type="EMBL" id="GDKW01003765">
    <property type="protein sequence ID" value="JAI52830.1"/>
    <property type="molecule type" value="mRNA"/>
</dbReference>
<dbReference type="InterPro" id="IPR004279">
    <property type="entry name" value="Perilipin"/>
</dbReference>
<name>A0A0P4VMD3_9HEMI</name>
<dbReference type="PANTHER" id="PTHR14024">
    <property type="entry name" value="PERILIPIN"/>
    <property type="match status" value="1"/>
</dbReference>
<accession>A0A0P4VMD3</accession>
<evidence type="ECO:0000256" key="3">
    <source>
        <dbReference type="ARBA" id="ARBA00022677"/>
    </source>
</evidence>
<dbReference type="Pfam" id="PF03036">
    <property type="entry name" value="Perilipin"/>
    <property type="match status" value="1"/>
</dbReference>
<comment type="similarity">
    <text evidence="2">Belongs to the perilipin family.</text>
</comment>
<proteinExistence type="evidence at transcript level"/>
<dbReference type="GO" id="GO:0005829">
    <property type="term" value="C:cytosol"/>
    <property type="evidence" value="ECO:0007669"/>
    <property type="project" value="TreeGrafter"/>
</dbReference>
<protein>
    <submittedName>
        <fullName evidence="4">Putative lipid storage droplet binding protein 3</fullName>
    </submittedName>
</protein>
<dbReference type="PANTHER" id="PTHR14024:SF49">
    <property type="entry name" value="LIPID STORAGE DROPLETS SURFACE-BINDING PROTEIN 1"/>
    <property type="match status" value="1"/>
</dbReference>
<dbReference type="GO" id="GO:0005811">
    <property type="term" value="C:lipid droplet"/>
    <property type="evidence" value="ECO:0007669"/>
    <property type="project" value="UniProtKB-SubCell"/>
</dbReference>
<reference evidence="4" key="1">
    <citation type="journal article" date="2016" name="PLoS Negl. Trop. Dis.">
        <title>A Deep Insight into the Sialome of Rhodnius neglectus, a Vector of Chagas Disease.</title>
        <authorList>
            <person name="Santiago P.B."/>
            <person name="Assumpcao T.C."/>
            <person name="Araujo C.N."/>
            <person name="Bastos I.M."/>
            <person name="Neves D."/>
            <person name="Silva I.G."/>
            <person name="Charneau S."/>
            <person name="Queiroz R.M."/>
            <person name="Raiol T."/>
            <person name="Oliveira J.V."/>
            <person name="Sousa M.V."/>
            <person name="Calvo E."/>
            <person name="Ribeiro J.M."/>
            <person name="Santana J.M."/>
        </authorList>
    </citation>
    <scope>NUCLEOTIDE SEQUENCE</scope>
    <source>
        <tissue evidence="4">Salivary glands</tissue>
    </source>
</reference>
<organism evidence="4">
    <name type="scientific">Rhodnius neglectus</name>
    <dbReference type="NCBI Taxonomy" id="72488"/>
    <lineage>
        <taxon>Eukaryota</taxon>
        <taxon>Metazoa</taxon>
        <taxon>Ecdysozoa</taxon>
        <taxon>Arthropoda</taxon>
        <taxon>Hexapoda</taxon>
        <taxon>Insecta</taxon>
        <taxon>Pterygota</taxon>
        <taxon>Neoptera</taxon>
        <taxon>Paraneoptera</taxon>
        <taxon>Hemiptera</taxon>
        <taxon>Heteroptera</taxon>
        <taxon>Panheteroptera</taxon>
        <taxon>Cimicomorpha</taxon>
        <taxon>Reduviidae</taxon>
        <taxon>Triatominae</taxon>
        <taxon>Rhodnius</taxon>
    </lineage>
</organism>